<proteinExistence type="predicted"/>
<feature type="compositionally biased region" description="Basic and acidic residues" evidence="1">
    <location>
        <begin position="1"/>
        <end position="11"/>
    </location>
</feature>
<dbReference type="AlphaFoldDB" id="A0A1G7K7J8"/>
<name>A0A1G7K7J8_9FIRM</name>
<feature type="region of interest" description="Disordered" evidence="1">
    <location>
        <begin position="1"/>
        <end position="20"/>
    </location>
</feature>
<accession>A0A1G7K7J8</accession>
<organism evidence="2 3">
    <name type="scientific">Sporolituus thermophilus DSM 23256</name>
    <dbReference type="NCBI Taxonomy" id="1123285"/>
    <lineage>
        <taxon>Bacteria</taxon>
        <taxon>Bacillati</taxon>
        <taxon>Bacillota</taxon>
        <taxon>Negativicutes</taxon>
        <taxon>Selenomonadales</taxon>
        <taxon>Sporomusaceae</taxon>
        <taxon>Sporolituus</taxon>
    </lineage>
</organism>
<dbReference type="Proteomes" id="UP000243333">
    <property type="component" value="Unassembled WGS sequence"/>
</dbReference>
<gene>
    <name evidence="2" type="ORF">SAMN05660235_01214</name>
</gene>
<evidence type="ECO:0000313" key="2">
    <source>
        <dbReference type="EMBL" id="SDF32839.1"/>
    </source>
</evidence>
<evidence type="ECO:0000313" key="3">
    <source>
        <dbReference type="Proteomes" id="UP000243333"/>
    </source>
</evidence>
<protein>
    <submittedName>
        <fullName evidence="2">Uncharacterized protein</fullName>
    </submittedName>
</protein>
<reference evidence="3" key="1">
    <citation type="submission" date="2016-10" db="EMBL/GenBank/DDBJ databases">
        <authorList>
            <person name="Varghese N."/>
            <person name="Submissions S."/>
        </authorList>
    </citation>
    <scope>NUCLEOTIDE SEQUENCE [LARGE SCALE GENOMIC DNA]</scope>
    <source>
        <strain evidence="3">DSM 23256</strain>
    </source>
</reference>
<sequence>MRPEEYDETAHPRVYPVQDAITDVIPSEKLALTPPPPEKMVKEK</sequence>
<evidence type="ECO:0000256" key="1">
    <source>
        <dbReference type="SAM" id="MobiDB-lite"/>
    </source>
</evidence>
<keyword evidence="3" id="KW-1185">Reference proteome</keyword>
<dbReference type="STRING" id="1123285.SAMN05660235_01214"/>
<dbReference type="EMBL" id="FNBU01000007">
    <property type="protein sequence ID" value="SDF32839.1"/>
    <property type="molecule type" value="Genomic_DNA"/>
</dbReference>